<name>A0A8H6NE46_9PEZI</name>
<sequence>MCSRVFKLEGKSSLDASAYTDRQPAPYLSGQLLPLCLLTEQQSASYGNHFVNLLSETTAEHFRTYTFFNRHTNVLAERDAGAGVAVQDVLNGLPPERVLANAGVHGRETAVGSLVA</sequence>
<accession>A0A8H6NE46</accession>
<comment type="caution">
    <text evidence="1">The sequence shown here is derived from an EMBL/GenBank/DDBJ whole genome shotgun (WGS) entry which is preliminary data.</text>
</comment>
<dbReference type="AlphaFoldDB" id="A0A8H6NE46"/>
<proteinExistence type="predicted"/>
<protein>
    <submittedName>
        <fullName evidence="1">Uncharacterized protein</fullName>
    </submittedName>
</protein>
<evidence type="ECO:0000313" key="1">
    <source>
        <dbReference type="EMBL" id="KAF6829250.1"/>
    </source>
</evidence>
<gene>
    <name evidence="1" type="ORF">CPLU01_08014</name>
</gene>
<dbReference type="EMBL" id="WIGO01000110">
    <property type="protein sequence ID" value="KAF6829250.1"/>
    <property type="molecule type" value="Genomic_DNA"/>
</dbReference>
<reference evidence="1" key="1">
    <citation type="journal article" date="2020" name="Phytopathology">
        <title>Genome Sequence Resources of Colletotrichum truncatum, C. plurivorum, C. musicola, and C. sojae: Four Species Pathogenic to Soybean (Glycine max).</title>
        <authorList>
            <person name="Rogerio F."/>
            <person name="Boufleur T.R."/>
            <person name="Ciampi-Guillardi M."/>
            <person name="Sukno S.A."/>
            <person name="Thon M.R."/>
            <person name="Massola Junior N.S."/>
            <person name="Baroncelli R."/>
        </authorList>
    </citation>
    <scope>NUCLEOTIDE SEQUENCE</scope>
    <source>
        <strain evidence="1">LFN00145</strain>
    </source>
</reference>
<organism evidence="1 2">
    <name type="scientific">Colletotrichum plurivorum</name>
    <dbReference type="NCBI Taxonomy" id="2175906"/>
    <lineage>
        <taxon>Eukaryota</taxon>
        <taxon>Fungi</taxon>
        <taxon>Dikarya</taxon>
        <taxon>Ascomycota</taxon>
        <taxon>Pezizomycotina</taxon>
        <taxon>Sordariomycetes</taxon>
        <taxon>Hypocreomycetidae</taxon>
        <taxon>Glomerellales</taxon>
        <taxon>Glomerellaceae</taxon>
        <taxon>Colletotrichum</taxon>
        <taxon>Colletotrichum orchidearum species complex</taxon>
    </lineage>
</organism>
<evidence type="ECO:0000313" key="2">
    <source>
        <dbReference type="Proteomes" id="UP000654918"/>
    </source>
</evidence>
<dbReference type="Proteomes" id="UP000654918">
    <property type="component" value="Unassembled WGS sequence"/>
</dbReference>
<keyword evidence="2" id="KW-1185">Reference proteome</keyword>